<evidence type="ECO:0000313" key="2">
    <source>
        <dbReference type="Proteomes" id="UP000838756"/>
    </source>
</evidence>
<comment type="caution">
    <text evidence="1">The sequence shown here is derived from an EMBL/GenBank/DDBJ whole genome shotgun (WGS) entry which is preliminary data.</text>
</comment>
<sequence length="89" mass="10440">MEAVTAQCVGLRLHFTGAQFQSQREPQNIVRKPVFLRVLHNVLKGVLNPPIYWAMLDFGLNPFSSWEETRSHHHYVYRLTFNTGHRCFV</sequence>
<protein>
    <submittedName>
        <fullName evidence="1">Jg12356 protein</fullName>
    </submittedName>
</protein>
<reference evidence="1" key="1">
    <citation type="submission" date="2022-03" db="EMBL/GenBank/DDBJ databases">
        <authorList>
            <person name="Lindestad O."/>
        </authorList>
    </citation>
    <scope>NUCLEOTIDE SEQUENCE</scope>
</reference>
<accession>A0A8S4RBQ4</accession>
<name>A0A8S4RBQ4_9NEOP</name>
<dbReference type="EMBL" id="CAKXAJ010024868">
    <property type="protein sequence ID" value="CAH2232197.1"/>
    <property type="molecule type" value="Genomic_DNA"/>
</dbReference>
<keyword evidence="2" id="KW-1185">Reference proteome</keyword>
<gene>
    <name evidence="1" type="primary">jg12356</name>
    <name evidence="1" type="ORF">PAEG_LOCUS10505</name>
</gene>
<organism evidence="1 2">
    <name type="scientific">Pararge aegeria aegeria</name>
    <dbReference type="NCBI Taxonomy" id="348720"/>
    <lineage>
        <taxon>Eukaryota</taxon>
        <taxon>Metazoa</taxon>
        <taxon>Ecdysozoa</taxon>
        <taxon>Arthropoda</taxon>
        <taxon>Hexapoda</taxon>
        <taxon>Insecta</taxon>
        <taxon>Pterygota</taxon>
        <taxon>Neoptera</taxon>
        <taxon>Endopterygota</taxon>
        <taxon>Lepidoptera</taxon>
        <taxon>Glossata</taxon>
        <taxon>Ditrysia</taxon>
        <taxon>Papilionoidea</taxon>
        <taxon>Nymphalidae</taxon>
        <taxon>Satyrinae</taxon>
        <taxon>Satyrini</taxon>
        <taxon>Parargina</taxon>
        <taxon>Pararge</taxon>
    </lineage>
</organism>
<dbReference type="Proteomes" id="UP000838756">
    <property type="component" value="Unassembled WGS sequence"/>
</dbReference>
<dbReference type="AlphaFoldDB" id="A0A8S4RBQ4"/>
<evidence type="ECO:0000313" key="1">
    <source>
        <dbReference type="EMBL" id="CAH2232197.1"/>
    </source>
</evidence>
<proteinExistence type="predicted"/>